<accession>A0A7J5TST5</accession>
<feature type="chain" id="PRO_5029731593" evidence="1">
    <location>
        <begin position="19"/>
        <end position="153"/>
    </location>
</feature>
<feature type="signal peptide" evidence="1">
    <location>
        <begin position="1"/>
        <end position="18"/>
    </location>
</feature>
<dbReference type="AlphaFoldDB" id="A0A7J5TST5"/>
<keyword evidence="3" id="KW-1185">Reference proteome</keyword>
<name>A0A7J5TST5_9BACT</name>
<dbReference type="Proteomes" id="UP000488299">
    <property type="component" value="Unassembled WGS sequence"/>
</dbReference>
<sequence length="153" mass="16488">MTLVSLFFKVALPVSVLATTSLTTSITHTPKNDSTQQRLAPPDSTLKVPIAVVNKDRLPTVVVEKEVDIPKGYAYVQHSLSLVSAFPIEGAEQATDWIAGPNKSWSIYAKLEVNCKQPDRIAIRATAAPGRKNEEIGAQAVLLVGIRKLGNAN</sequence>
<proteinExistence type="predicted"/>
<dbReference type="RefSeq" id="WP_019990952.1">
    <property type="nucleotide sequence ID" value="NZ_WELI01000015.1"/>
</dbReference>
<evidence type="ECO:0000313" key="3">
    <source>
        <dbReference type="Proteomes" id="UP000488299"/>
    </source>
</evidence>
<keyword evidence="1" id="KW-0732">Signal</keyword>
<dbReference type="EMBL" id="WELI01000015">
    <property type="protein sequence ID" value="KAB7726486.1"/>
    <property type="molecule type" value="Genomic_DNA"/>
</dbReference>
<organism evidence="2 3">
    <name type="scientific">Rudanella paleaurantiibacter</name>
    <dbReference type="NCBI Taxonomy" id="2614655"/>
    <lineage>
        <taxon>Bacteria</taxon>
        <taxon>Pseudomonadati</taxon>
        <taxon>Bacteroidota</taxon>
        <taxon>Cytophagia</taxon>
        <taxon>Cytophagales</taxon>
        <taxon>Cytophagaceae</taxon>
        <taxon>Rudanella</taxon>
    </lineage>
</organism>
<protein>
    <submittedName>
        <fullName evidence="2">Uncharacterized protein</fullName>
    </submittedName>
</protein>
<evidence type="ECO:0000313" key="2">
    <source>
        <dbReference type="EMBL" id="KAB7726486.1"/>
    </source>
</evidence>
<evidence type="ECO:0000256" key="1">
    <source>
        <dbReference type="SAM" id="SignalP"/>
    </source>
</evidence>
<comment type="caution">
    <text evidence="2">The sequence shown here is derived from an EMBL/GenBank/DDBJ whole genome shotgun (WGS) entry which is preliminary data.</text>
</comment>
<reference evidence="2 3" key="1">
    <citation type="submission" date="2019-10" db="EMBL/GenBank/DDBJ databases">
        <title>Rudanella paleaurantiibacter sp. nov., isolated from sludge.</title>
        <authorList>
            <person name="Xu S.Q."/>
        </authorList>
    </citation>
    <scope>NUCLEOTIDE SEQUENCE [LARGE SCALE GENOMIC DNA]</scope>
    <source>
        <strain evidence="2 3">HX-22-17</strain>
    </source>
</reference>
<gene>
    <name evidence="2" type="ORF">F5984_24530</name>
</gene>